<dbReference type="EMBL" id="JAHQIW010002357">
    <property type="protein sequence ID" value="KAJ1355130.1"/>
    <property type="molecule type" value="Genomic_DNA"/>
</dbReference>
<feature type="non-terminal residue" evidence="2">
    <location>
        <position position="1"/>
    </location>
</feature>
<dbReference type="InterPro" id="IPR029526">
    <property type="entry name" value="PGBD"/>
</dbReference>
<evidence type="ECO:0000259" key="1">
    <source>
        <dbReference type="Pfam" id="PF13843"/>
    </source>
</evidence>
<accession>A0AAD5MC43</accession>
<dbReference type="Pfam" id="PF13843">
    <property type="entry name" value="DDE_Tnp_1_7"/>
    <property type="match status" value="1"/>
</dbReference>
<name>A0AAD5MC43_PARTN</name>
<organism evidence="2 3">
    <name type="scientific">Parelaphostrongylus tenuis</name>
    <name type="common">Meningeal worm</name>
    <dbReference type="NCBI Taxonomy" id="148309"/>
    <lineage>
        <taxon>Eukaryota</taxon>
        <taxon>Metazoa</taxon>
        <taxon>Ecdysozoa</taxon>
        <taxon>Nematoda</taxon>
        <taxon>Chromadorea</taxon>
        <taxon>Rhabditida</taxon>
        <taxon>Rhabditina</taxon>
        <taxon>Rhabditomorpha</taxon>
        <taxon>Strongyloidea</taxon>
        <taxon>Metastrongylidae</taxon>
        <taxon>Parelaphostrongylus</taxon>
    </lineage>
</organism>
<evidence type="ECO:0000313" key="3">
    <source>
        <dbReference type="Proteomes" id="UP001196413"/>
    </source>
</evidence>
<keyword evidence="3" id="KW-1185">Reference proteome</keyword>
<reference evidence="2" key="1">
    <citation type="submission" date="2021-06" db="EMBL/GenBank/DDBJ databases">
        <title>Parelaphostrongylus tenuis whole genome reference sequence.</title>
        <authorList>
            <person name="Garwood T.J."/>
            <person name="Larsen P.A."/>
            <person name="Fountain-Jones N.M."/>
            <person name="Garbe J.R."/>
            <person name="Macchietto M.G."/>
            <person name="Kania S.A."/>
            <person name="Gerhold R.W."/>
            <person name="Richards J.E."/>
            <person name="Wolf T.M."/>
        </authorList>
    </citation>
    <scope>NUCLEOTIDE SEQUENCE</scope>
    <source>
        <strain evidence="2">MNPRO001-30</strain>
        <tissue evidence="2">Meninges</tissue>
    </source>
</reference>
<gene>
    <name evidence="2" type="ORF">KIN20_012410</name>
</gene>
<dbReference type="Proteomes" id="UP001196413">
    <property type="component" value="Unassembled WGS sequence"/>
</dbReference>
<comment type="caution">
    <text evidence="2">The sequence shown here is derived from an EMBL/GenBank/DDBJ whole genome shotgun (WGS) entry which is preliminary data.</text>
</comment>
<protein>
    <recommendedName>
        <fullName evidence="1">PiggyBac transposable element-derived protein domain-containing protein</fullName>
    </recommendedName>
</protein>
<evidence type="ECO:0000313" key="2">
    <source>
        <dbReference type="EMBL" id="KAJ1355130.1"/>
    </source>
</evidence>
<sequence length="68" mass="8087">LVPQNDQYTIANISHDVNDKLYKDQKIRSMPELVNENYKDPFKPRRDVCIDESMVPFTGRIKFRQYAP</sequence>
<feature type="domain" description="PiggyBac transposable element-derived protein" evidence="1">
    <location>
        <begin position="24"/>
        <end position="68"/>
    </location>
</feature>
<dbReference type="AlphaFoldDB" id="A0AAD5MC43"/>
<proteinExistence type="predicted"/>